<dbReference type="Gene3D" id="3.20.20.80">
    <property type="entry name" value="Glycosidases"/>
    <property type="match status" value="1"/>
</dbReference>
<evidence type="ECO:0000313" key="2">
    <source>
        <dbReference type="Proteomes" id="UP001163823"/>
    </source>
</evidence>
<gene>
    <name evidence="1" type="ORF">O6P43_027359</name>
</gene>
<dbReference type="KEGG" id="qsa:O6P43_027359"/>
<proteinExistence type="predicted"/>
<sequence>MVLPRLVLEASPRELLTKKKQRNRSINLVVTEYKEMEYEGVVLESWSRWAAYGILHDPLLQNLVHRTQEKLQEHDLAP</sequence>
<name>A0AAD7PDU9_QUISA</name>
<evidence type="ECO:0000313" key="1">
    <source>
        <dbReference type="EMBL" id="KAJ7951284.1"/>
    </source>
</evidence>
<protein>
    <submittedName>
        <fullName evidence="1">Chitinase domain-containing protein 1-like</fullName>
    </submittedName>
</protein>
<keyword evidence="2" id="KW-1185">Reference proteome</keyword>
<dbReference type="Proteomes" id="UP001163823">
    <property type="component" value="Chromosome 11"/>
</dbReference>
<organism evidence="1 2">
    <name type="scientific">Quillaja saponaria</name>
    <name type="common">Soap bark tree</name>
    <dbReference type="NCBI Taxonomy" id="32244"/>
    <lineage>
        <taxon>Eukaryota</taxon>
        <taxon>Viridiplantae</taxon>
        <taxon>Streptophyta</taxon>
        <taxon>Embryophyta</taxon>
        <taxon>Tracheophyta</taxon>
        <taxon>Spermatophyta</taxon>
        <taxon>Magnoliopsida</taxon>
        <taxon>eudicotyledons</taxon>
        <taxon>Gunneridae</taxon>
        <taxon>Pentapetalae</taxon>
        <taxon>rosids</taxon>
        <taxon>fabids</taxon>
        <taxon>Fabales</taxon>
        <taxon>Quillajaceae</taxon>
        <taxon>Quillaja</taxon>
    </lineage>
</organism>
<dbReference type="EMBL" id="JARAOO010000011">
    <property type="protein sequence ID" value="KAJ7951284.1"/>
    <property type="molecule type" value="Genomic_DNA"/>
</dbReference>
<dbReference type="AlphaFoldDB" id="A0AAD7PDU9"/>
<reference evidence="1" key="1">
    <citation type="journal article" date="2023" name="Science">
        <title>Elucidation of the pathway for biosynthesis of saponin adjuvants from the soapbark tree.</title>
        <authorList>
            <person name="Reed J."/>
            <person name="Orme A."/>
            <person name="El-Demerdash A."/>
            <person name="Owen C."/>
            <person name="Martin L.B.B."/>
            <person name="Misra R.C."/>
            <person name="Kikuchi S."/>
            <person name="Rejzek M."/>
            <person name="Martin A.C."/>
            <person name="Harkess A."/>
            <person name="Leebens-Mack J."/>
            <person name="Louveau T."/>
            <person name="Stephenson M.J."/>
            <person name="Osbourn A."/>
        </authorList>
    </citation>
    <scope>NUCLEOTIDE SEQUENCE</scope>
    <source>
        <strain evidence="1">S10</strain>
    </source>
</reference>
<accession>A0AAD7PDU9</accession>
<comment type="caution">
    <text evidence="1">The sequence shown here is derived from an EMBL/GenBank/DDBJ whole genome shotgun (WGS) entry which is preliminary data.</text>
</comment>